<keyword evidence="4" id="KW-1185">Reference proteome</keyword>
<protein>
    <recommendedName>
        <fullName evidence="2">Cleavage stimulation factor subunit 2 hinge domain-containing protein</fullName>
    </recommendedName>
</protein>
<feature type="region of interest" description="Disordered" evidence="1">
    <location>
        <begin position="71"/>
        <end position="109"/>
    </location>
</feature>
<dbReference type="Gene3D" id="1.25.40.630">
    <property type="match status" value="1"/>
</dbReference>
<dbReference type="Pfam" id="PF14327">
    <property type="entry name" value="CSTF2_hinge"/>
    <property type="match status" value="1"/>
</dbReference>
<dbReference type="EMBL" id="UZAU01000356">
    <property type="status" value="NOT_ANNOTATED_CDS"/>
    <property type="molecule type" value="Genomic_DNA"/>
</dbReference>
<dbReference type="AlphaFoldDB" id="A0A803P7W1"/>
<dbReference type="EnsemblPlants" id="evm.model.03.2081">
    <property type="protein sequence ID" value="cds.evm.model.03.2081"/>
    <property type="gene ID" value="evm.TU.03.2081"/>
</dbReference>
<dbReference type="OrthoDB" id="272703at2759"/>
<dbReference type="Gramene" id="evm.model.03.2081">
    <property type="protein sequence ID" value="cds.evm.model.03.2081"/>
    <property type="gene ID" value="evm.TU.03.2081"/>
</dbReference>
<evidence type="ECO:0000259" key="2">
    <source>
        <dbReference type="Pfam" id="PF14327"/>
    </source>
</evidence>
<reference evidence="3" key="2">
    <citation type="submission" date="2021-03" db="UniProtKB">
        <authorList>
            <consortium name="EnsemblPlants"/>
        </authorList>
    </citation>
    <scope>IDENTIFICATION</scope>
</reference>
<feature type="compositionally biased region" description="Low complexity" evidence="1">
    <location>
        <begin position="72"/>
        <end position="100"/>
    </location>
</feature>
<dbReference type="InterPro" id="IPR025742">
    <property type="entry name" value="CSTF2_hinge"/>
</dbReference>
<proteinExistence type="predicted"/>
<dbReference type="PANTHER" id="PTHR47866">
    <property type="entry name" value="HYDROXYPROLINE-RICH GLYCOPROTEIN FAMILY PROTEIN"/>
    <property type="match status" value="1"/>
</dbReference>
<accession>A0A803P7W1</accession>
<evidence type="ECO:0000256" key="1">
    <source>
        <dbReference type="SAM" id="MobiDB-lite"/>
    </source>
</evidence>
<organism evidence="3 4">
    <name type="scientific">Cannabis sativa</name>
    <name type="common">Hemp</name>
    <name type="synonym">Marijuana</name>
    <dbReference type="NCBI Taxonomy" id="3483"/>
    <lineage>
        <taxon>Eukaryota</taxon>
        <taxon>Viridiplantae</taxon>
        <taxon>Streptophyta</taxon>
        <taxon>Embryophyta</taxon>
        <taxon>Tracheophyta</taxon>
        <taxon>Spermatophyta</taxon>
        <taxon>Magnoliopsida</taxon>
        <taxon>eudicotyledons</taxon>
        <taxon>Gunneridae</taxon>
        <taxon>Pentapetalae</taxon>
        <taxon>rosids</taxon>
        <taxon>fabids</taxon>
        <taxon>Rosales</taxon>
        <taxon>Cannabaceae</taxon>
        <taxon>Cannabis</taxon>
    </lineage>
</organism>
<evidence type="ECO:0000313" key="3">
    <source>
        <dbReference type="EnsemblPlants" id="cds.evm.model.03.2081"/>
    </source>
</evidence>
<feature type="domain" description="Cleavage stimulation factor subunit 2 hinge" evidence="2">
    <location>
        <begin position="9"/>
        <end position="68"/>
    </location>
</feature>
<reference evidence="3" key="1">
    <citation type="submission" date="2018-11" db="EMBL/GenBank/DDBJ databases">
        <authorList>
            <person name="Grassa J C."/>
        </authorList>
    </citation>
    <scope>NUCLEOTIDE SEQUENCE [LARGE SCALE GENOMIC DNA]</scope>
</reference>
<name>A0A803P7W1_CANSA</name>
<sequence length="125" mass="13633">MAGRQISGDGLPSNLAGMTKSQLYDIMSQMKTLIEQNQQQARQILIQNPLLTKALFQAQIMLGMVQPPQAIPKIEQPQQHSQQPTQISQQSNIQASQSLSVQVGPKDQAASSAYTYTSYANTTAS</sequence>
<dbReference type="PANTHER" id="PTHR47866:SF2">
    <property type="entry name" value="HYDROXYPROLINE-RICH GLYCOPROTEIN FAMILY PROTEIN"/>
    <property type="match status" value="1"/>
</dbReference>
<dbReference type="Proteomes" id="UP000596661">
    <property type="component" value="Chromosome 3"/>
</dbReference>
<evidence type="ECO:0000313" key="4">
    <source>
        <dbReference type="Proteomes" id="UP000596661"/>
    </source>
</evidence>